<sequence>MRITDPHEIAMLEMANSKSDTTYTETTSRSSLEKTDPMGEGEEGMTRAKWLALIALGIGYTTAFQQGACIGAIVKSIDEALGPTTYYNWMLSAGTITSTMSLPLAGGLSDIFGRRMFIIAGGFVSLLAAIIALTAGSIPTMIASAAVAGLGSGSQQLALAAVSELVPNNMRGRVQACGAMVVYHGKYGFRINFIVGVVLNTVSIAAAWIWYHPPSQGAKLGNRTKMQAFKDLDWTGVGLMNMGVILILVAIGIGGTALPWASPGLIALVAISILSLIVFWLWEAKFAKNPFMARELFAGKARTFTAFLLIDFVAGMGLYAAAAFWAQLVRGLWQGDPIKVGILCIPGGIGGAIGGFAAGMLIGKGKIFKTHYCLIYGTLIMTIANFLITLIQPTGPYSIQFGMGIGFLSMLGTGWTTVALIVCVQLSCSDENLGLATLLLGAVRAIGGSVAVTIYTSLLNNTFTKQAGPTIGKAVVPLGYPESGLAKLIFELTNENISAAAVLPGVTPKILAAARQGLRATWTVGFHKVYFCAASFAAMALVVALFTQDVSENMTSHVAVLLENEKAVGGDVESGK</sequence>
<feature type="transmembrane region" description="Helical" evidence="7">
    <location>
        <begin position="260"/>
        <end position="282"/>
    </location>
</feature>
<keyword evidence="5 7" id="KW-0472">Membrane</keyword>
<dbReference type="InterPro" id="IPR005829">
    <property type="entry name" value="Sugar_transporter_CS"/>
</dbReference>
<dbReference type="PROSITE" id="PS00216">
    <property type="entry name" value="SUGAR_TRANSPORT_1"/>
    <property type="match status" value="1"/>
</dbReference>
<feature type="transmembrane region" description="Helical" evidence="7">
    <location>
        <begin position="397"/>
        <end position="423"/>
    </location>
</feature>
<keyword evidence="4 7" id="KW-1133">Transmembrane helix</keyword>
<feature type="transmembrane region" description="Helical" evidence="7">
    <location>
        <begin position="189"/>
        <end position="211"/>
    </location>
</feature>
<feature type="transmembrane region" description="Helical" evidence="7">
    <location>
        <begin position="117"/>
        <end position="138"/>
    </location>
</feature>
<dbReference type="InterPro" id="IPR020846">
    <property type="entry name" value="MFS_dom"/>
</dbReference>
<feature type="transmembrane region" description="Helical" evidence="7">
    <location>
        <begin position="86"/>
        <end position="105"/>
    </location>
</feature>
<dbReference type="Proteomes" id="UP000447873">
    <property type="component" value="Unassembled WGS sequence"/>
</dbReference>
<evidence type="ECO:0000313" key="9">
    <source>
        <dbReference type="EMBL" id="KAE9983602.1"/>
    </source>
</evidence>
<evidence type="ECO:0000256" key="5">
    <source>
        <dbReference type="ARBA" id="ARBA00023136"/>
    </source>
</evidence>
<dbReference type="PANTHER" id="PTHR23501">
    <property type="entry name" value="MAJOR FACILITATOR SUPERFAMILY"/>
    <property type="match status" value="1"/>
</dbReference>
<dbReference type="Gene3D" id="1.20.1250.20">
    <property type="entry name" value="MFS general substrate transporter like domains"/>
    <property type="match status" value="1"/>
</dbReference>
<dbReference type="Pfam" id="PF06609">
    <property type="entry name" value="TRI12"/>
    <property type="match status" value="1"/>
</dbReference>
<name>A0A8H3V9K3_VENIN</name>
<dbReference type="GO" id="GO:0022857">
    <property type="term" value="F:transmembrane transporter activity"/>
    <property type="evidence" value="ECO:0007669"/>
    <property type="project" value="InterPro"/>
</dbReference>
<protein>
    <recommendedName>
        <fullName evidence="8">Major facilitator superfamily (MFS) profile domain-containing protein</fullName>
    </recommendedName>
</protein>
<feature type="region of interest" description="Disordered" evidence="6">
    <location>
        <begin position="14"/>
        <end position="43"/>
    </location>
</feature>
<dbReference type="SUPFAM" id="SSF103473">
    <property type="entry name" value="MFS general substrate transporter"/>
    <property type="match status" value="1"/>
</dbReference>
<feature type="transmembrane region" description="Helical" evidence="7">
    <location>
        <begin position="303"/>
        <end position="326"/>
    </location>
</feature>
<evidence type="ECO:0000256" key="2">
    <source>
        <dbReference type="ARBA" id="ARBA00022448"/>
    </source>
</evidence>
<organism evidence="9 10">
    <name type="scientific">Venturia inaequalis</name>
    <name type="common">Apple scab fungus</name>
    <dbReference type="NCBI Taxonomy" id="5025"/>
    <lineage>
        <taxon>Eukaryota</taxon>
        <taxon>Fungi</taxon>
        <taxon>Dikarya</taxon>
        <taxon>Ascomycota</taxon>
        <taxon>Pezizomycotina</taxon>
        <taxon>Dothideomycetes</taxon>
        <taxon>Pleosporomycetidae</taxon>
        <taxon>Venturiales</taxon>
        <taxon>Venturiaceae</taxon>
        <taxon>Venturia</taxon>
    </lineage>
</organism>
<proteinExistence type="predicted"/>
<dbReference type="InterPro" id="IPR036259">
    <property type="entry name" value="MFS_trans_sf"/>
</dbReference>
<evidence type="ECO:0000259" key="8">
    <source>
        <dbReference type="PROSITE" id="PS50850"/>
    </source>
</evidence>
<feature type="domain" description="Major facilitator superfamily (MFS) profile" evidence="8">
    <location>
        <begin position="52"/>
        <end position="552"/>
    </location>
</feature>
<feature type="transmembrane region" description="Helical" evidence="7">
    <location>
        <begin position="50"/>
        <end position="74"/>
    </location>
</feature>
<accession>A0A8H3V9K3</accession>
<evidence type="ECO:0000256" key="7">
    <source>
        <dbReference type="SAM" id="Phobius"/>
    </source>
</evidence>
<dbReference type="PANTHER" id="PTHR23501:SF195">
    <property type="entry name" value="PEP5"/>
    <property type="match status" value="1"/>
</dbReference>
<feature type="transmembrane region" description="Helical" evidence="7">
    <location>
        <begin position="338"/>
        <end position="361"/>
    </location>
</feature>
<keyword evidence="2" id="KW-0813">Transport</keyword>
<feature type="transmembrane region" description="Helical" evidence="7">
    <location>
        <begin position="232"/>
        <end position="254"/>
    </location>
</feature>
<keyword evidence="3 7" id="KW-0812">Transmembrane</keyword>
<dbReference type="InterPro" id="IPR010573">
    <property type="entry name" value="MFS_Str1/Tri12-like"/>
</dbReference>
<comment type="subcellular location">
    <subcellularLocation>
        <location evidence="1">Membrane</location>
        <topology evidence="1">Multi-pass membrane protein</topology>
    </subcellularLocation>
</comment>
<reference evidence="9 10" key="1">
    <citation type="submission" date="2018-12" db="EMBL/GenBank/DDBJ databases">
        <title>Venturia inaequalis Genome Resource.</title>
        <authorList>
            <person name="Lichtner F.J."/>
        </authorList>
    </citation>
    <scope>NUCLEOTIDE SEQUENCE [LARGE SCALE GENOMIC DNA]</scope>
    <source>
        <strain evidence="9 10">120213</strain>
    </source>
</reference>
<evidence type="ECO:0000313" key="10">
    <source>
        <dbReference type="Proteomes" id="UP000447873"/>
    </source>
</evidence>
<dbReference type="GO" id="GO:0005886">
    <property type="term" value="C:plasma membrane"/>
    <property type="evidence" value="ECO:0007669"/>
    <property type="project" value="TreeGrafter"/>
</dbReference>
<gene>
    <name evidence="9" type="ORF">EG328_009770</name>
</gene>
<feature type="transmembrane region" description="Helical" evidence="7">
    <location>
        <begin position="373"/>
        <end position="391"/>
    </location>
</feature>
<dbReference type="AlphaFoldDB" id="A0A8H3V9K3"/>
<feature type="transmembrane region" description="Helical" evidence="7">
    <location>
        <begin position="528"/>
        <end position="547"/>
    </location>
</feature>
<evidence type="ECO:0000256" key="4">
    <source>
        <dbReference type="ARBA" id="ARBA00022989"/>
    </source>
</evidence>
<evidence type="ECO:0000256" key="6">
    <source>
        <dbReference type="SAM" id="MobiDB-lite"/>
    </source>
</evidence>
<comment type="caution">
    <text evidence="9">The sequence shown here is derived from an EMBL/GenBank/DDBJ whole genome shotgun (WGS) entry which is preliminary data.</text>
</comment>
<feature type="compositionally biased region" description="Polar residues" evidence="6">
    <location>
        <begin position="16"/>
        <end position="30"/>
    </location>
</feature>
<evidence type="ECO:0000256" key="1">
    <source>
        <dbReference type="ARBA" id="ARBA00004141"/>
    </source>
</evidence>
<evidence type="ECO:0000256" key="3">
    <source>
        <dbReference type="ARBA" id="ARBA00022692"/>
    </source>
</evidence>
<dbReference type="EMBL" id="WNWS01000060">
    <property type="protein sequence ID" value="KAE9983602.1"/>
    <property type="molecule type" value="Genomic_DNA"/>
</dbReference>
<dbReference type="PROSITE" id="PS50850">
    <property type="entry name" value="MFS"/>
    <property type="match status" value="1"/>
</dbReference>
<feature type="transmembrane region" description="Helical" evidence="7">
    <location>
        <begin position="435"/>
        <end position="455"/>
    </location>
</feature>